<evidence type="ECO:0000256" key="1">
    <source>
        <dbReference type="SAM" id="Phobius"/>
    </source>
</evidence>
<sequence length="57" mass="6220">MLPTIFTITGEDITAIIGYIGEVFTDVSPLFFVIVGISLGLWILGSIIRAVAHRKED</sequence>
<evidence type="ECO:0000313" key="2">
    <source>
        <dbReference type="EMBL" id="GAH95354.1"/>
    </source>
</evidence>
<protein>
    <submittedName>
        <fullName evidence="2">Uncharacterized protein</fullName>
    </submittedName>
</protein>
<dbReference type="AlphaFoldDB" id="X1KYU6"/>
<keyword evidence="1" id="KW-0812">Transmembrane</keyword>
<feature type="transmembrane region" description="Helical" evidence="1">
    <location>
        <begin position="30"/>
        <end position="52"/>
    </location>
</feature>
<comment type="caution">
    <text evidence="2">The sequence shown here is derived from an EMBL/GenBank/DDBJ whole genome shotgun (WGS) entry which is preliminary data.</text>
</comment>
<organism evidence="2">
    <name type="scientific">marine sediment metagenome</name>
    <dbReference type="NCBI Taxonomy" id="412755"/>
    <lineage>
        <taxon>unclassified sequences</taxon>
        <taxon>metagenomes</taxon>
        <taxon>ecological metagenomes</taxon>
    </lineage>
</organism>
<name>X1KYU6_9ZZZZ</name>
<reference evidence="2" key="1">
    <citation type="journal article" date="2014" name="Front. Microbiol.">
        <title>High frequency of phylogenetically diverse reductive dehalogenase-homologous genes in deep subseafloor sedimentary metagenomes.</title>
        <authorList>
            <person name="Kawai M."/>
            <person name="Futagami T."/>
            <person name="Toyoda A."/>
            <person name="Takaki Y."/>
            <person name="Nishi S."/>
            <person name="Hori S."/>
            <person name="Arai W."/>
            <person name="Tsubouchi T."/>
            <person name="Morono Y."/>
            <person name="Uchiyama I."/>
            <person name="Ito T."/>
            <person name="Fujiyama A."/>
            <person name="Inagaki F."/>
            <person name="Takami H."/>
        </authorList>
    </citation>
    <scope>NUCLEOTIDE SEQUENCE</scope>
    <source>
        <strain evidence="2">Expedition CK06-06</strain>
    </source>
</reference>
<keyword evidence="1" id="KW-1133">Transmembrane helix</keyword>
<accession>X1KYU6</accession>
<dbReference type="EMBL" id="BARV01002720">
    <property type="protein sequence ID" value="GAH95354.1"/>
    <property type="molecule type" value="Genomic_DNA"/>
</dbReference>
<keyword evidence="1" id="KW-0472">Membrane</keyword>
<proteinExistence type="predicted"/>
<gene>
    <name evidence="2" type="ORF">S06H3_06868</name>
</gene>